<keyword evidence="1" id="KW-0812">Transmembrane</keyword>
<keyword evidence="1" id="KW-0472">Membrane</keyword>
<feature type="transmembrane region" description="Helical" evidence="1">
    <location>
        <begin position="7"/>
        <end position="25"/>
    </location>
</feature>
<dbReference type="SUPFAM" id="SSF47699">
    <property type="entry name" value="Bifunctional inhibitor/lipid-transfer protein/seed storage 2S albumin"/>
    <property type="match status" value="1"/>
</dbReference>
<reference evidence="2 3" key="1">
    <citation type="submission" date="2015-01" db="EMBL/GenBank/DDBJ databases">
        <title>Genome of allotetraploid Gossypium barbadense reveals genomic plasticity and fiber elongation in cotton evolution.</title>
        <authorList>
            <person name="Chen X."/>
            <person name="Liu X."/>
            <person name="Zhao B."/>
            <person name="Zheng H."/>
            <person name="Hu Y."/>
            <person name="Lu G."/>
            <person name="Yang C."/>
            <person name="Chen J."/>
            <person name="Shan C."/>
            <person name="Zhang L."/>
            <person name="Zhou Y."/>
            <person name="Wang L."/>
            <person name="Guo W."/>
            <person name="Bai Y."/>
            <person name="Ruan J."/>
            <person name="Shangguan X."/>
            <person name="Mao Y."/>
            <person name="Jiang J."/>
            <person name="Zhu Y."/>
            <person name="Lei J."/>
            <person name="Kang H."/>
            <person name="Chen S."/>
            <person name="He X."/>
            <person name="Wang R."/>
            <person name="Wang Y."/>
            <person name="Chen J."/>
            <person name="Wang L."/>
            <person name="Yu S."/>
            <person name="Wang B."/>
            <person name="Wei J."/>
            <person name="Song S."/>
            <person name="Lu X."/>
            <person name="Gao Z."/>
            <person name="Gu W."/>
            <person name="Deng X."/>
            <person name="Ma D."/>
            <person name="Wang S."/>
            <person name="Liang W."/>
            <person name="Fang L."/>
            <person name="Cai C."/>
            <person name="Zhu X."/>
            <person name="Zhou B."/>
            <person name="Zhang Y."/>
            <person name="Chen Z."/>
            <person name="Xu S."/>
            <person name="Zhu R."/>
            <person name="Wang S."/>
            <person name="Zhang T."/>
            <person name="Zhao G."/>
        </authorList>
    </citation>
    <scope>NUCLEOTIDE SEQUENCE [LARGE SCALE GENOMIC DNA]</scope>
    <source>
        <strain evidence="3">cv. Xinhai21</strain>
        <tissue evidence="2">Leaf</tissue>
    </source>
</reference>
<dbReference type="Gene3D" id="1.10.110.10">
    <property type="entry name" value="Plant lipid-transfer and hydrophobic proteins"/>
    <property type="match status" value="1"/>
</dbReference>
<evidence type="ECO:0000256" key="1">
    <source>
        <dbReference type="SAM" id="Phobius"/>
    </source>
</evidence>
<gene>
    <name evidence="2" type="ORF">GOBAR_AA01083</name>
</gene>
<protein>
    <submittedName>
        <fullName evidence="2">Uncharacterized protein</fullName>
    </submittedName>
</protein>
<keyword evidence="1" id="KW-1133">Transmembrane helix</keyword>
<evidence type="ECO:0000313" key="2">
    <source>
        <dbReference type="EMBL" id="PPS19488.1"/>
    </source>
</evidence>
<dbReference type="OrthoDB" id="945166at2759"/>
<dbReference type="Proteomes" id="UP000239757">
    <property type="component" value="Unassembled WGS sequence"/>
</dbReference>
<dbReference type="EMBL" id="KZ662760">
    <property type="protein sequence ID" value="PPS19488.1"/>
    <property type="molecule type" value="Genomic_DNA"/>
</dbReference>
<dbReference type="AlphaFoldDB" id="A0A2P5YV52"/>
<name>A0A2P5YV52_GOSBA</name>
<dbReference type="InterPro" id="IPR036312">
    <property type="entry name" value="Bifun_inhib/LTP/seed_sf"/>
</dbReference>
<sequence length="89" mass="10064">METQVKYMWVIVSTVTISIAGFHGVDVTHDYYGPCGKHDVKKEAQKLSPCTYATKHRRAPVSERCCTIIEKKPSNPHCLCAILQTRMPE</sequence>
<accession>A0A2P5YV52</accession>
<proteinExistence type="predicted"/>
<evidence type="ECO:0000313" key="3">
    <source>
        <dbReference type="Proteomes" id="UP000239757"/>
    </source>
</evidence>
<organism evidence="2 3">
    <name type="scientific">Gossypium barbadense</name>
    <name type="common">Sea Island cotton</name>
    <name type="synonym">Hibiscus barbadensis</name>
    <dbReference type="NCBI Taxonomy" id="3634"/>
    <lineage>
        <taxon>Eukaryota</taxon>
        <taxon>Viridiplantae</taxon>
        <taxon>Streptophyta</taxon>
        <taxon>Embryophyta</taxon>
        <taxon>Tracheophyta</taxon>
        <taxon>Spermatophyta</taxon>
        <taxon>Magnoliopsida</taxon>
        <taxon>eudicotyledons</taxon>
        <taxon>Gunneridae</taxon>
        <taxon>Pentapetalae</taxon>
        <taxon>rosids</taxon>
        <taxon>malvids</taxon>
        <taxon>Malvales</taxon>
        <taxon>Malvaceae</taxon>
        <taxon>Malvoideae</taxon>
        <taxon>Gossypium</taxon>
    </lineage>
</organism>